<keyword evidence="1" id="KW-0732">Signal</keyword>
<dbReference type="Proteomes" id="UP001597118">
    <property type="component" value="Unassembled WGS sequence"/>
</dbReference>
<dbReference type="PANTHER" id="PTHR14859">
    <property type="entry name" value="CALCOFLUOR WHITE HYPERSENSITIVE PROTEIN PRECURSOR"/>
    <property type="match status" value="1"/>
</dbReference>
<dbReference type="InterPro" id="IPR005135">
    <property type="entry name" value="Endo/exonuclease/phosphatase"/>
</dbReference>
<feature type="chain" id="PRO_5046597488" evidence="1">
    <location>
        <begin position="20"/>
        <end position="279"/>
    </location>
</feature>
<keyword evidence="4" id="KW-1185">Reference proteome</keyword>
<feature type="domain" description="Endonuclease/exonuclease/phosphatase" evidence="2">
    <location>
        <begin position="26"/>
        <end position="270"/>
    </location>
</feature>
<organism evidence="3 4">
    <name type="scientific">Pseudopedobacter beijingensis</name>
    <dbReference type="NCBI Taxonomy" id="1207056"/>
    <lineage>
        <taxon>Bacteria</taxon>
        <taxon>Pseudomonadati</taxon>
        <taxon>Bacteroidota</taxon>
        <taxon>Sphingobacteriia</taxon>
        <taxon>Sphingobacteriales</taxon>
        <taxon>Sphingobacteriaceae</taxon>
        <taxon>Pseudopedobacter</taxon>
    </lineage>
</organism>
<evidence type="ECO:0000256" key="1">
    <source>
        <dbReference type="SAM" id="SignalP"/>
    </source>
</evidence>
<dbReference type="PANTHER" id="PTHR14859:SF15">
    <property type="entry name" value="ENDONUCLEASE_EXONUCLEASE_PHOSPHATASE DOMAIN-CONTAINING PROTEIN"/>
    <property type="match status" value="1"/>
</dbReference>
<feature type="signal peptide" evidence="1">
    <location>
        <begin position="1"/>
        <end position="19"/>
    </location>
</feature>
<reference evidence="4" key="1">
    <citation type="journal article" date="2019" name="Int. J. Syst. Evol. Microbiol.">
        <title>The Global Catalogue of Microorganisms (GCM) 10K type strain sequencing project: providing services to taxonomists for standard genome sequencing and annotation.</title>
        <authorList>
            <consortium name="The Broad Institute Genomics Platform"/>
            <consortium name="The Broad Institute Genome Sequencing Center for Infectious Disease"/>
            <person name="Wu L."/>
            <person name="Ma J."/>
        </authorList>
    </citation>
    <scope>NUCLEOTIDE SEQUENCE [LARGE SCALE GENOMIC DNA]</scope>
    <source>
        <strain evidence="4">CCUG 53762</strain>
    </source>
</reference>
<evidence type="ECO:0000313" key="3">
    <source>
        <dbReference type="EMBL" id="MFD1630415.1"/>
    </source>
</evidence>
<evidence type="ECO:0000259" key="2">
    <source>
        <dbReference type="Pfam" id="PF03372"/>
    </source>
</evidence>
<protein>
    <submittedName>
        <fullName evidence="3">Endonuclease/exonuclease/phosphatase family protein</fullName>
    </submittedName>
</protein>
<dbReference type="InterPro" id="IPR036691">
    <property type="entry name" value="Endo/exonu/phosph_ase_sf"/>
</dbReference>
<keyword evidence="3" id="KW-0378">Hydrolase</keyword>
<dbReference type="SUPFAM" id="SSF56219">
    <property type="entry name" value="DNase I-like"/>
    <property type="match status" value="1"/>
</dbReference>
<keyword evidence="3" id="KW-0540">Nuclease</keyword>
<evidence type="ECO:0000313" key="4">
    <source>
        <dbReference type="Proteomes" id="UP001597118"/>
    </source>
</evidence>
<comment type="caution">
    <text evidence="3">The sequence shown here is derived from an EMBL/GenBank/DDBJ whole genome shotgun (WGS) entry which is preliminary data.</text>
</comment>
<sequence>MKKTLLFILLFICCLSLSAQSFKIISYNILEGMKMDTSQKKQKFVEWLKHQNPDILAIQEANKFTEQSLSELAKSYGHPYAVLVKESGYPTALTSKYPIENIEKVNEGITHGFIAAQIKGINIVVLHLNPHDYQRRRNEIKQITDKISKKFDKKNLLVMGDFNSFTPLEKEVFDNGVVLSNIKKAQQRSNGRHNNLINGEELDFEVQQHLLDYDLVDVLKELEKKDPKNAYNIIPQTYRIDYIYCSKDMIKKVKSGLFIRDYFTKKYSDHLPIAIEIKL</sequence>
<proteinExistence type="predicted"/>
<dbReference type="GO" id="GO:0004519">
    <property type="term" value="F:endonuclease activity"/>
    <property type="evidence" value="ECO:0007669"/>
    <property type="project" value="UniProtKB-KW"/>
</dbReference>
<dbReference type="Pfam" id="PF03372">
    <property type="entry name" value="Exo_endo_phos"/>
    <property type="match status" value="1"/>
</dbReference>
<dbReference type="EMBL" id="JBHUDG010000016">
    <property type="protein sequence ID" value="MFD1630415.1"/>
    <property type="molecule type" value="Genomic_DNA"/>
</dbReference>
<gene>
    <name evidence="3" type="ORF">ACFSAH_11035</name>
</gene>
<keyword evidence="3" id="KW-0255">Endonuclease</keyword>
<dbReference type="Gene3D" id="3.60.10.10">
    <property type="entry name" value="Endonuclease/exonuclease/phosphatase"/>
    <property type="match status" value="1"/>
</dbReference>
<dbReference type="RefSeq" id="WP_379662813.1">
    <property type="nucleotide sequence ID" value="NZ_JBHUDG010000016.1"/>
</dbReference>
<accession>A0ABW4ICE6</accession>
<name>A0ABW4ICE6_9SPHI</name>
<dbReference type="InterPro" id="IPR051916">
    <property type="entry name" value="GPI-anchor_lipid_remodeler"/>
</dbReference>